<dbReference type="PANTHER" id="PTHR45947">
    <property type="entry name" value="SULFOQUINOVOSYL TRANSFERASE SQD2"/>
    <property type="match status" value="1"/>
</dbReference>
<evidence type="ECO:0000313" key="2">
    <source>
        <dbReference type="Proteomes" id="UP000316476"/>
    </source>
</evidence>
<dbReference type="PANTHER" id="PTHR45947:SF3">
    <property type="entry name" value="SULFOQUINOVOSYL TRANSFERASE SQD2"/>
    <property type="match status" value="1"/>
</dbReference>
<protein>
    <recommendedName>
        <fullName evidence="3">Glycosyl transferases group 1</fullName>
    </recommendedName>
</protein>
<evidence type="ECO:0000313" key="1">
    <source>
        <dbReference type="EMBL" id="TWU66996.1"/>
    </source>
</evidence>
<dbReference type="InterPro" id="IPR050194">
    <property type="entry name" value="Glycosyltransferase_grp1"/>
</dbReference>
<dbReference type="GO" id="GO:0016757">
    <property type="term" value="F:glycosyltransferase activity"/>
    <property type="evidence" value="ECO:0007669"/>
    <property type="project" value="TreeGrafter"/>
</dbReference>
<dbReference type="EMBL" id="SJPZ01000001">
    <property type="protein sequence ID" value="TWU66996.1"/>
    <property type="molecule type" value="Genomic_DNA"/>
</dbReference>
<name>A0A5C6FX83_9PLAN</name>
<comment type="caution">
    <text evidence="1">The sequence shown here is derived from an EMBL/GenBank/DDBJ whole genome shotgun (WGS) entry which is preliminary data.</text>
</comment>
<dbReference type="AlphaFoldDB" id="A0A5C6FX83"/>
<accession>A0A5C6FX83</accession>
<gene>
    <name evidence="1" type="ORF">V7x_25680</name>
</gene>
<evidence type="ECO:0008006" key="3">
    <source>
        <dbReference type="Google" id="ProtNLM"/>
    </source>
</evidence>
<dbReference type="Gene3D" id="3.40.50.2000">
    <property type="entry name" value="Glycogen Phosphorylase B"/>
    <property type="match status" value="1"/>
</dbReference>
<dbReference type="RefSeq" id="WP_146413504.1">
    <property type="nucleotide sequence ID" value="NZ_SJPZ01000001.1"/>
</dbReference>
<reference evidence="1 2" key="1">
    <citation type="submission" date="2019-02" db="EMBL/GenBank/DDBJ databases">
        <title>Deep-cultivation of Planctomycetes and their phenomic and genomic characterization uncovers novel biology.</title>
        <authorList>
            <person name="Wiegand S."/>
            <person name="Jogler M."/>
            <person name="Boedeker C."/>
            <person name="Pinto D."/>
            <person name="Vollmers J."/>
            <person name="Rivas-Marin E."/>
            <person name="Kohn T."/>
            <person name="Peeters S.H."/>
            <person name="Heuer A."/>
            <person name="Rast P."/>
            <person name="Oberbeckmann S."/>
            <person name="Bunk B."/>
            <person name="Jeske O."/>
            <person name="Meyerdierks A."/>
            <person name="Storesund J.E."/>
            <person name="Kallscheuer N."/>
            <person name="Luecker S."/>
            <person name="Lage O.M."/>
            <person name="Pohl T."/>
            <person name="Merkel B.J."/>
            <person name="Hornburger P."/>
            <person name="Mueller R.-W."/>
            <person name="Bruemmer F."/>
            <person name="Labrenz M."/>
            <person name="Spormann A.M."/>
            <person name="Op Den Camp H."/>
            <person name="Overmann J."/>
            <person name="Amann R."/>
            <person name="Jetten M.S.M."/>
            <person name="Mascher T."/>
            <person name="Medema M.H."/>
            <person name="Devos D.P."/>
            <person name="Kaster A.-K."/>
            <person name="Ovreas L."/>
            <person name="Rohde M."/>
            <person name="Galperin M.Y."/>
            <person name="Jogler C."/>
        </authorList>
    </citation>
    <scope>NUCLEOTIDE SEQUENCE [LARGE SCALE GENOMIC DNA]</scope>
    <source>
        <strain evidence="1 2">V7</strain>
    </source>
</reference>
<organism evidence="1 2">
    <name type="scientific">Crateriforma conspicua</name>
    <dbReference type="NCBI Taxonomy" id="2527996"/>
    <lineage>
        <taxon>Bacteria</taxon>
        <taxon>Pseudomonadati</taxon>
        <taxon>Planctomycetota</taxon>
        <taxon>Planctomycetia</taxon>
        <taxon>Planctomycetales</taxon>
        <taxon>Planctomycetaceae</taxon>
        <taxon>Crateriforma</taxon>
    </lineage>
</organism>
<dbReference type="Pfam" id="PF13692">
    <property type="entry name" value="Glyco_trans_1_4"/>
    <property type="match status" value="1"/>
</dbReference>
<dbReference type="OrthoDB" id="134776at2"/>
<dbReference type="Proteomes" id="UP000316476">
    <property type="component" value="Unassembled WGS sequence"/>
</dbReference>
<dbReference type="SUPFAM" id="SSF53756">
    <property type="entry name" value="UDP-Glycosyltransferase/glycogen phosphorylase"/>
    <property type="match status" value="1"/>
</dbReference>
<proteinExistence type="predicted"/>
<sequence length="345" mass="39640">MNRKVLIPSDDPFFLPGMKLAYEELGFDVVSGPENLWNTDAKYDIIHLMWPETYCFHSPPNAGLLKRLRATLGIWRRKAHLVQSVNNFYPHGYIGNTAYWELYNIFYESCHLVHHFSNSSLEQVSGEWPVVENRRQIVTHAVNYRHLVHADSCRKKLRSDFGLDNDAFVLLCFGAIRNWSEARLLIRALSQTSIQGFRVLNAARYRRVPGSITSMAQKLSWRFWARFSTKFFFDQVIPDEDVYRFFGAADAVVVPRIDSLSSGIPMMAMTFGRCTVAPDSQTFREYLPEEANEFYTPGDPESLSAAIQRLALRPRASAEAKNFEQGSSYSWKSVITKCLHEISSR</sequence>